<sequence>MLRTDPYQPALPRVLLNLALFATAWLACILSGAKGLPWLGVAAAAAVIWVHLRAAPRPRREGLVIAAAVLLGALWDGQISGHGWVAYAGGTPMRWLPPLWILATWAAFATLLNVSFRWLRGRYGLAMAIGGLSAPVAYAVGASLGAASFPDKFVALSVVAVGWAVSLPVLVALAARWDGFAADESAPPSAQTRQSEAQGRV</sequence>
<dbReference type="RefSeq" id="WP_200240011.1">
    <property type="nucleotide sequence ID" value="NZ_NRRV01000048.1"/>
</dbReference>
<feature type="transmembrane region" description="Helical" evidence="1">
    <location>
        <begin position="62"/>
        <end position="79"/>
    </location>
</feature>
<evidence type="ECO:0008006" key="4">
    <source>
        <dbReference type="Google" id="ProtNLM"/>
    </source>
</evidence>
<dbReference type="InterPro" id="IPR021306">
    <property type="entry name" value="DUF2878"/>
</dbReference>
<dbReference type="Proteomes" id="UP000748752">
    <property type="component" value="Unassembled WGS sequence"/>
</dbReference>
<feature type="transmembrane region" description="Helical" evidence="1">
    <location>
        <begin position="99"/>
        <end position="116"/>
    </location>
</feature>
<keyword evidence="1" id="KW-1133">Transmembrane helix</keyword>
<reference evidence="2 3" key="1">
    <citation type="journal article" date="2020" name="Microorganisms">
        <title>Osmotic Adaptation and Compatible Solute Biosynthesis of Phototrophic Bacteria as Revealed from Genome Analyses.</title>
        <authorList>
            <person name="Imhoff J.F."/>
            <person name="Rahn T."/>
            <person name="Kunzel S."/>
            <person name="Keller A."/>
            <person name="Neulinger S.C."/>
        </authorList>
    </citation>
    <scope>NUCLEOTIDE SEQUENCE [LARGE SCALE GENOMIC DNA]</scope>
    <source>
        <strain evidence="2 3">DSM 6210</strain>
    </source>
</reference>
<evidence type="ECO:0000313" key="2">
    <source>
        <dbReference type="EMBL" id="MBK1632445.1"/>
    </source>
</evidence>
<protein>
    <recommendedName>
        <fullName evidence="4">DUF2878 domain-containing protein</fullName>
    </recommendedName>
</protein>
<comment type="caution">
    <text evidence="2">The sequence shown here is derived from an EMBL/GenBank/DDBJ whole genome shotgun (WGS) entry which is preliminary data.</text>
</comment>
<evidence type="ECO:0000256" key="1">
    <source>
        <dbReference type="SAM" id="Phobius"/>
    </source>
</evidence>
<organism evidence="2 3">
    <name type="scientific">Thiohalocapsa halophila</name>
    <dbReference type="NCBI Taxonomy" id="69359"/>
    <lineage>
        <taxon>Bacteria</taxon>
        <taxon>Pseudomonadati</taxon>
        <taxon>Pseudomonadota</taxon>
        <taxon>Gammaproteobacteria</taxon>
        <taxon>Chromatiales</taxon>
        <taxon>Chromatiaceae</taxon>
        <taxon>Thiohalocapsa</taxon>
    </lineage>
</organism>
<name>A0ABS1CKI4_9GAMM</name>
<keyword evidence="3" id="KW-1185">Reference proteome</keyword>
<gene>
    <name evidence="2" type="ORF">CKO31_17200</name>
</gene>
<dbReference type="Pfam" id="PF11086">
    <property type="entry name" value="DUF2878"/>
    <property type="match status" value="1"/>
</dbReference>
<accession>A0ABS1CKI4</accession>
<evidence type="ECO:0000313" key="3">
    <source>
        <dbReference type="Proteomes" id="UP000748752"/>
    </source>
</evidence>
<feature type="transmembrane region" description="Helical" evidence="1">
    <location>
        <begin position="12"/>
        <end position="32"/>
    </location>
</feature>
<proteinExistence type="predicted"/>
<dbReference type="PROSITE" id="PS51257">
    <property type="entry name" value="PROKAR_LIPOPROTEIN"/>
    <property type="match status" value="1"/>
</dbReference>
<feature type="transmembrane region" description="Helical" evidence="1">
    <location>
        <begin position="123"/>
        <end position="147"/>
    </location>
</feature>
<feature type="transmembrane region" description="Helical" evidence="1">
    <location>
        <begin position="38"/>
        <end position="55"/>
    </location>
</feature>
<feature type="transmembrane region" description="Helical" evidence="1">
    <location>
        <begin position="153"/>
        <end position="175"/>
    </location>
</feature>
<dbReference type="EMBL" id="NRRV01000048">
    <property type="protein sequence ID" value="MBK1632445.1"/>
    <property type="molecule type" value="Genomic_DNA"/>
</dbReference>
<keyword evidence="1" id="KW-0812">Transmembrane</keyword>
<keyword evidence="1" id="KW-0472">Membrane</keyword>